<dbReference type="EMBL" id="CACVKT020007772">
    <property type="protein sequence ID" value="CAC5410500.1"/>
    <property type="molecule type" value="Genomic_DNA"/>
</dbReference>
<accession>A0A6J8DUP5</accession>
<organism evidence="2 3">
    <name type="scientific">Mytilus coruscus</name>
    <name type="common">Sea mussel</name>
    <dbReference type="NCBI Taxonomy" id="42192"/>
    <lineage>
        <taxon>Eukaryota</taxon>
        <taxon>Metazoa</taxon>
        <taxon>Spiralia</taxon>
        <taxon>Lophotrochozoa</taxon>
        <taxon>Mollusca</taxon>
        <taxon>Bivalvia</taxon>
        <taxon>Autobranchia</taxon>
        <taxon>Pteriomorphia</taxon>
        <taxon>Mytilida</taxon>
        <taxon>Mytiloidea</taxon>
        <taxon>Mytilidae</taxon>
        <taxon>Mytilinae</taxon>
        <taxon>Mytilus</taxon>
    </lineage>
</organism>
<reference evidence="2 3" key="1">
    <citation type="submission" date="2020-06" db="EMBL/GenBank/DDBJ databases">
        <authorList>
            <person name="Li R."/>
            <person name="Bekaert M."/>
        </authorList>
    </citation>
    <scope>NUCLEOTIDE SEQUENCE [LARGE SCALE GENOMIC DNA]</scope>
    <source>
        <strain evidence="3">wild</strain>
    </source>
</reference>
<dbReference type="Proteomes" id="UP000507470">
    <property type="component" value="Unassembled WGS sequence"/>
</dbReference>
<dbReference type="OrthoDB" id="5946976at2759"/>
<evidence type="ECO:0000313" key="2">
    <source>
        <dbReference type="EMBL" id="CAC5410500.1"/>
    </source>
</evidence>
<keyword evidence="3" id="KW-1185">Reference proteome</keyword>
<dbReference type="Pfam" id="PF00144">
    <property type="entry name" value="Beta-lactamase"/>
    <property type="match status" value="1"/>
</dbReference>
<proteinExistence type="predicted"/>
<evidence type="ECO:0000313" key="3">
    <source>
        <dbReference type="Proteomes" id="UP000507470"/>
    </source>
</evidence>
<evidence type="ECO:0000259" key="1">
    <source>
        <dbReference type="Pfam" id="PF00144"/>
    </source>
</evidence>
<protein>
    <recommendedName>
        <fullName evidence="1">Beta-lactamase-related domain-containing protein</fullName>
    </recommendedName>
</protein>
<dbReference type="InterPro" id="IPR012338">
    <property type="entry name" value="Beta-lactam/transpept-like"/>
</dbReference>
<dbReference type="Gene3D" id="3.40.710.10">
    <property type="entry name" value="DD-peptidase/beta-lactamase superfamily"/>
    <property type="match status" value="1"/>
</dbReference>
<dbReference type="PANTHER" id="PTHR46825:SF15">
    <property type="entry name" value="BETA-LACTAMASE-RELATED DOMAIN-CONTAINING PROTEIN"/>
    <property type="match status" value="1"/>
</dbReference>
<sequence>MSSLCFPFRLRWTTKIKDVLGPDYTFIDDCITDSVTLEDILSHRTGLGSADILLQAGIPDSFTRERMMKNLHYLPKLQEFRDSFFYNNIVYILAAHVAEKRANKSWEQLMKEELLVPLNMTSTVILDDGNNETLAVPYIVDKTGKLYKSDERLYRLHPFGPSGSICASADDMTKWLNLITSQGKIAEGSEQIITKYVFNGQFNIKSVLNTMWANAYSLKLPQFPVAFDTLGYGYGWFVSYYRGHRVLHHSGSLYGYSCKITYLADLNSAFVFFTNGPGENKFDETIEPVFFYMLDLILGCPNWINETAACSYPAPWRNRCSKRSTQDVMSISGKEIKETDMHTGVYSHPLYGSVSITRTNNTLHIRYGLLLTGKLIPTSSSFQLQLFQPLRDVFLSIINVSFQNLSIQNKYQNIEFLSLFEKYTFSRVDDDVSGSNIVHCQLKLVFILIMLMQYI</sequence>
<dbReference type="PANTHER" id="PTHR46825">
    <property type="entry name" value="D-ALANYL-D-ALANINE-CARBOXYPEPTIDASE/ENDOPEPTIDASE AMPH"/>
    <property type="match status" value="1"/>
</dbReference>
<dbReference type="AlphaFoldDB" id="A0A6J8DUP5"/>
<gene>
    <name evidence="2" type="ORF">MCOR_43680</name>
</gene>
<dbReference type="InterPro" id="IPR050491">
    <property type="entry name" value="AmpC-like"/>
</dbReference>
<feature type="domain" description="Beta-lactamase-related" evidence="1">
    <location>
        <begin position="32"/>
        <end position="284"/>
    </location>
</feature>
<dbReference type="SUPFAM" id="SSF56601">
    <property type="entry name" value="beta-lactamase/transpeptidase-like"/>
    <property type="match status" value="1"/>
</dbReference>
<dbReference type="InterPro" id="IPR001466">
    <property type="entry name" value="Beta-lactam-related"/>
</dbReference>
<name>A0A6J8DUP5_MYTCO</name>